<dbReference type="Proteomes" id="UP001281147">
    <property type="component" value="Unassembled WGS sequence"/>
</dbReference>
<name>A0ACC3MBV3_9PEZI</name>
<dbReference type="EMBL" id="JAUTXU010000402">
    <property type="protein sequence ID" value="KAK3681497.1"/>
    <property type="molecule type" value="Genomic_DNA"/>
</dbReference>
<organism evidence="1 2">
    <name type="scientific">Vermiconidia calcicola</name>
    <dbReference type="NCBI Taxonomy" id="1690605"/>
    <lineage>
        <taxon>Eukaryota</taxon>
        <taxon>Fungi</taxon>
        <taxon>Dikarya</taxon>
        <taxon>Ascomycota</taxon>
        <taxon>Pezizomycotina</taxon>
        <taxon>Dothideomycetes</taxon>
        <taxon>Dothideomycetidae</taxon>
        <taxon>Mycosphaerellales</taxon>
        <taxon>Extremaceae</taxon>
        <taxon>Vermiconidia</taxon>
    </lineage>
</organism>
<evidence type="ECO:0000313" key="2">
    <source>
        <dbReference type="Proteomes" id="UP001281147"/>
    </source>
</evidence>
<comment type="caution">
    <text evidence="1">The sequence shown here is derived from an EMBL/GenBank/DDBJ whole genome shotgun (WGS) entry which is preliminary data.</text>
</comment>
<protein>
    <submittedName>
        <fullName evidence="1">Uncharacterized protein</fullName>
    </submittedName>
</protein>
<proteinExistence type="predicted"/>
<keyword evidence="2" id="KW-1185">Reference proteome</keyword>
<sequence>MKLTRETSFYPSDRDKDDVLVGSDVAAPLIHICAIGDSASLRKMLARPQYRSIALTSPHRIHDVDIDSQQERRVLARPILNLQFMMEIATRNDRPDIVRCLLDFASESGIRAKDIINRTEVRGAVRSHDPTLFAVLAEAYPETVNWDLGHGVSALERAVWTGRQSLVVFLLTHGAKMDSTGFSRTSAGSLFSRCAESNDVHMAELFLKHGAVLSGSGALHMAAKYGSLDLMESLYGHGAKLDELLPLSSFEYRAFGYDYNRDSELFTTSTPLHFAAYGGSYAAMGWLQAHGVDSGMMDARGMTAQQIFERRRDL</sequence>
<evidence type="ECO:0000313" key="1">
    <source>
        <dbReference type="EMBL" id="KAK3681497.1"/>
    </source>
</evidence>
<gene>
    <name evidence="1" type="ORF">LTR37_020890</name>
</gene>
<accession>A0ACC3MBV3</accession>
<reference evidence="1" key="1">
    <citation type="submission" date="2023-07" db="EMBL/GenBank/DDBJ databases">
        <title>Black Yeasts Isolated from many extreme environments.</title>
        <authorList>
            <person name="Coleine C."/>
            <person name="Stajich J.E."/>
            <person name="Selbmann L."/>
        </authorList>
    </citation>
    <scope>NUCLEOTIDE SEQUENCE</scope>
    <source>
        <strain evidence="1">CCFEE 5714</strain>
    </source>
</reference>